<name>K5WM63_PHACS</name>
<dbReference type="Proteomes" id="UP000008370">
    <property type="component" value="Unassembled WGS sequence"/>
</dbReference>
<dbReference type="InParanoid" id="K5WM63"/>
<reference evidence="1 2" key="1">
    <citation type="journal article" date="2012" name="BMC Genomics">
        <title>Comparative genomics of the white-rot fungi, Phanerochaete carnosa and P. chrysosporium, to elucidate the genetic basis of the distinct wood types they colonize.</title>
        <authorList>
            <person name="Suzuki H."/>
            <person name="MacDonald J."/>
            <person name="Syed K."/>
            <person name="Salamov A."/>
            <person name="Hori C."/>
            <person name="Aerts A."/>
            <person name="Henrissat B."/>
            <person name="Wiebenga A."/>
            <person name="vanKuyk P.A."/>
            <person name="Barry K."/>
            <person name="Lindquist E."/>
            <person name="LaButti K."/>
            <person name="Lapidus A."/>
            <person name="Lucas S."/>
            <person name="Coutinho P."/>
            <person name="Gong Y."/>
            <person name="Samejima M."/>
            <person name="Mahadevan R."/>
            <person name="Abou-Zaid M."/>
            <person name="de Vries R.P."/>
            <person name="Igarashi K."/>
            <person name="Yadav J.S."/>
            <person name="Grigoriev I.V."/>
            <person name="Master E.R."/>
        </authorList>
    </citation>
    <scope>NUCLEOTIDE SEQUENCE [LARGE SCALE GENOMIC DNA]</scope>
    <source>
        <strain evidence="1 2">HHB-10118-sp</strain>
    </source>
</reference>
<gene>
    <name evidence="1" type="ORF">PHACADRAFT_179643</name>
</gene>
<dbReference type="KEGG" id="pco:PHACADRAFT_179643"/>
<dbReference type="EMBL" id="JH930468">
    <property type="protein sequence ID" value="EKM60274.1"/>
    <property type="molecule type" value="Genomic_DNA"/>
</dbReference>
<dbReference type="GeneID" id="18909905"/>
<dbReference type="AlphaFoldDB" id="K5WM63"/>
<evidence type="ECO:0000313" key="2">
    <source>
        <dbReference type="Proteomes" id="UP000008370"/>
    </source>
</evidence>
<organism evidence="1 2">
    <name type="scientific">Phanerochaete carnosa (strain HHB-10118-sp)</name>
    <name type="common">White-rot fungus</name>
    <name type="synonym">Peniophora carnosa</name>
    <dbReference type="NCBI Taxonomy" id="650164"/>
    <lineage>
        <taxon>Eukaryota</taxon>
        <taxon>Fungi</taxon>
        <taxon>Dikarya</taxon>
        <taxon>Basidiomycota</taxon>
        <taxon>Agaricomycotina</taxon>
        <taxon>Agaricomycetes</taxon>
        <taxon>Polyporales</taxon>
        <taxon>Phanerochaetaceae</taxon>
        <taxon>Phanerochaete</taxon>
    </lineage>
</organism>
<sequence length="260" mass="29978">MLYTHPTVQIWTTHSFTRRIATVNVHGLAQSVRTSKAPYPTLRMQESVDPSSQSTQWKRSYYCYRRNYLQVYTPFPPGTHSFFYYRAPPPWAHDLAGEIRFRITKDSDPSSFAGEHHLLVQGMPWIVTLLFNTPYSAAFHSVLLRDGLLSEDQIRRLGRLEPWRSTLTARARLIHSIGQPFALPVSTNRNTYRYARYFVPSIVDSKDVLEKYDLMSSRGSQWGYNTGQDEARVFSKDDAYVVSLSDQSKRARVVCANMPV</sequence>
<evidence type="ECO:0000313" key="1">
    <source>
        <dbReference type="EMBL" id="EKM60274.1"/>
    </source>
</evidence>
<dbReference type="RefSeq" id="XP_007389745.1">
    <property type="nucleotide sequence ID" value="XM_007389683.1"/>
</dbReference>
<protein>
    <submittedName>
        <fullName evidence="1">Uncharacterized protein</fullName>
    </submittedName>
</protein>
<proteinExistence type="predicted"/>
<dbReference type="OrthoDB" id="3067792at2759"/>
<accession>K5WM63</accession>
<dbReference type="HOGENOM" id="CLU_1070002_0_0_1"/>
<keyword evidence="2" id="KW-1185">Reference proteome</keyword>